<comment type="caution">
    <text evidence="3">The sequence shown here is derived from an EMBL/GenBank/DDBJ whole genome shotgun (WGS) entry which is preliminary data.</text>
</comment>
<proteinExistence type="predicted"/>
<dbReference type="EMBL" id="JABCJJ010000007">
    <property type="protein sequence ID" value="NMR19965.1"/>
    <property type="molecule type" value="Genomic_DNA"/>
</dbReference>
<keyword evidence="4" id="KW-1185">Reference proteome</keyword>
<evidence type="ECO:0000256" key="1">
    <source>
        <dbReference type="SAM" id="SignalP"/>
    </source>
</evidence>
<feature type="signal peptide" evidence="1">
    <location>
        <begin position="1"/>
        <end position="26"/>
    </location>
</feature>
<protein>
    <recommendedName>
        <fullName evidence="2">DUF8094 domain-containing protein</fullName>
    </recommendedName>
</protein>
<sequence length="339" mass="34255">MDRTTRTRRRAAAWAAVAALVLSACAPTLPEPQPADVPAVPPPAVTPAQAERVLDAVGATLTTADAALSTDGLDARLSGPALASRTAEYAVTSATAGAKGLTPVPTSAQTLVVPNTQEWPRVQLVVTEQPDDLSSPRLLVLQQASPRSQYMLWGWARLLPGVQMPATATADVGSTPLPPDAAGLVVAPADVASQYADLLTNGDASAFASVFAGPDSFRQGLLTGREPLAQVAAQASGTFSEISTAVPDQTFALSTADGGAIVVAAMTTTSSLTFSGATLPLPPELAAVSGGALAPGSELRSSLGVTYSDVVAFYVPPAGVQAPVEVLGAEHIRTSVTGA</sequence>
<feature type="chain" id="PRO_5038756387" description="DUF8094 domain-containing protein" evidence="1">
    <location>
        <begin position="27"/>
        <end position="339"/>
    </location>
</feature>
<dbReference type="RefSeq" id="WP_169324326.1">
    <property type="nucleotide sequence ID" value="NZ_JABCJJ010000007.1"/>
</dbReference>
<dbReference type="AlphaFoldDB" id="A0A7Y0QH66"/>
<name>A0A7Y0QH66_CELFI</name>
<feature type="domain" description="DUF8094" evidence="2">
    <location>
        <begin position="43"/>
        <end position="337"/>
    </location>
</feature>
<dbReference type="InterPro" id="IPR058407">
    <property type="entry name" value="DUF8094"/>
</dbReference>
<organism evidence="3 4">
    <name type="scientific">Cellulomonas fimi</name>
    <dbReference type="NCBI Taxonomy" id="1708"/>
    <lineage>
        <taxon>Bacteria</taxon>
        <taxon>Bacillati</taxon>
        <taxon>Actinomycetota</taxon>
        <taxon>Actinomycetes</taxon>
        <taxon>Micrococcales</taxon>
        <taxon>Cellulomonadaceae</taxon>
        <taxon>Cellulomonas</taxon>
    </lineage>
</organism>
<accession>A0A7Y0QH66</accession>
<reference evidence="3 4" key="1">
    <citation type="submission" date="2020-04" db="EMBL/GenBank/DDBJ databases">
        <title>Sequencing and Assembly of C. fimi.</title>
        <authorList>
            <person name="Ramsey A.R."/>
        </authorList>
    </citation>
    <scope>NUCLEOTIDE SEQUENCE [LARGE SCALE GENOMIC DNA]</scope>
    <source>
        <strain evidence="3 4">SB</strain>
    </source>
</reference>
<gene>
    <name evidence="3" type="ORF">HIR71_06965</name>
</gene>
<evidence type="ECO:0000259" key="2">
    <source>
        <dbReference type="Pfam" id="PF26366"/>
    </source>
</evidence>
<dbReference type="Proteomes" id="UP000562124">
    <property type="component" value="Unassembled WGS sequence"/>
</dbReference>
<evidence type="ECO:0000313" key="4">
    <source>
        <dbReference type="Proteomes" id="UP000562124"/>
    </source>
</evidence>
<dbReference type="PROSITE" id="PS51257">
    <property type="entry name" value="PROKAR_LIPOPROTEIN"/>
    <property type="match status" value="1"/>
</dbReference>
<evidence type="ECO:0000313" key="3">
    <source>
        <dbReference type="EMBL" id="NMR19965.1"/>
    </source>
</evidence>
<dbReference type="Pfam" id="PF26366">
    <property type="entry name" value="DUF8094"/>
    <property type="match status" value="1"/>
</dbReference>
<keyword evidence="1" id="KW-0732">Signal</keyword>